<dbReference type="AlphaFoldDB" id="A0A8S9FMJ1"/>
<comment type="caution">
    <text evidence="8">The sequence shown here is derived from an EMBL/GenBank/DDBJ whole genome shotgun (WGS) entry which is preliminary data.</text>
</comment>
<evidence type="ECO:0000256" key="3">
    <source>
        <dbReference type="ARBA" id="ARBA00022490"/>
    </source>
</evidence>
<evidence type="ECO:0000256" key="2">
    <source>
        <dbReference type="ARBA" id="ARBA00022448"/>
    </source>
</evidence>
<evidence type="ECO:0000256" key="6">
    <source>
        <dbReference type="SAM" id="MobiDB-lite"/>
    </source>
</evidence>
<feature type="repeat" description="CHCR" evidence="5">
    <location>
        <begin position="308"/>
        <end position="497"/>
    </location>
</feature>
<dbReference type="PANTHER" id="PTHR12894:SF27">
    <property type="entry name" value="TRANSFORMING GROWTH FACTOR-BETA RECEPTOR-ASSOCIATED PROTEIN 1"/>
    <property type="match status" value="1"/>
</dbReference>
<proteinExistence type="predicted"/>
<dbReference type="Pfam" id="PF10366">
    <property type="entry name" value="Vps39_1"/>
    <property type="match status" value="1"/>
</dbReference>
<evidence type="ECO:0000256" key="4">
    <source>
        <dbReference type="ARBA" id="ARBA00022927"/>
    </source>
</evidence>
<sequence>MVHNAYDSFQLLTNCPARIDAVESHNSKLFAGCYDGSLRIYSPQSPSSSEEEELRQDSYLLETTVTGFSKKPIVAMKVLASRELLLSLSESIAFHKLPNLETVAVITKAKGANAYSWDDRRGFLCFSRQKRVCVFKHDGGGGFVEVRDYGVPDTVKSISWCGENICLGIRKEYVILNTANGTLSEGRGTISLNSGAREMAAILDTALLQALLHTGQSGAAVELLKGVNYCDVKICEEILMKSKSYSALLELFKSNSMHHEALKLLNQLSEESKSNQSQTEKKQIFSPELIIEYLKPLCRTDPMLVLEYSMLVLESCPTQTIDLFLSGNISADLVNSYLKQHAPNMQGRYLELMMAMNETAVSGNLQNEMVQIYLSEVLDLHAALSAQQKWDDKDHPPERKKLLSALENISGYNPQTLLKRLPRDALYEERAVILGKMNQHELALSIYVHKLHAPDLALAYCDRIYESVSFLPSGKPSSNIYLTLLQIYLNPKKSAKDFAKRIVALGSFESSDTTKMMESVLSSKVKGGRSKKIVAIEGAEDLLRAGLSSSTDSGRSDVDAEEPMEEGNSTVMISEVLDLLSQRWERINGAQALKLLPRETKLQNLLPFLAPLLRNSSEAHRNYSVIKSLRQSENLQVKEELYKHRKGVVQVTSDSMCSLCNKKIGASVFAVYPNGKTLVHFVCFKDSQGMKAVSKTSHGRRR</sequence>
<dbReference type="GO" id="GO:0006886">
    <property type="term" value="P:intracellular protein transport"/>
    <property type="evidence" value="ECO:0007669"/>
    <property type="project" value="UniProtKB-UniRule"/>
</dbReference>
<dbReference type="GO" id="GO:0016020">
    <property type="term" value="C:membrane"/>
    <property type="evidence" value="ECO:0007669"/>
    <property type="project" value="TreeGrafter"/>
</dbReference>
<dbReference type="GO" id="GO:0006914">
    <property type="term" value="P:autophagy"/>
    <property type="evidence" value="ECO:0007669"/>
    <property type="project" value="TreeGrafter"/>
</dbReference>
<dbReference type="PANTHER" id="PTHR12894">
    <property type="entry name" value="CNH DOMAIN CONTAINING"/>
    <property type="match status" value="1"/>
</dbReference>
<dbReference type="InterPro" id="IPR019452">
    <property type="entry name" value="VPS39/TGF_beta_rcpt-assoc_1"/>
</dbReference>
<evidence type="ECO:0000313" key="8">
    <source>
        <dbReference type="EMBL" id="KAF2534371.1"/>
    </source>
</evidence>
<gene>
    <name evidence="8" type="ORF">F2Q70_00033544</name>
</gene>
<dbReference type="EMBL" id="QGKY02002305">
    <property type="protein sequence ID" value="KAF2534371.1"/>
    <property type="molecule type" value="Genomic_DNA"/>
</dbReference>
<dbReference type="GO" id="GO:0005737">
    <property type="term" value="C:cytoplasm"/>
    <property type="evidence" value="ECO:0007669"/>
    <property type="project" value="UniProtKB-SubCell"/>
</dbReference>
<organism evidence="8">
    <name type="scientific">Brassica cretica</name>
    <name type="common">Mustard</name>
    <dbReference type="NCBI Taxonomy" id="69181"/>
    <lineage>
        <taxon>Eukaryota</taxon>
        <taxon>Viridiplantae</taxon>
        <taxon>Streptophyta</taxon>
        <taxon>Embryophyta</taxon>
        <taxon>Tracheophyta</taxon>
        <taxon>Spermatophyta</taxon>
        <taxon>Magnoliopsida</taxon>
        <taxon>eudicotyledons</taxon>
        <taxon>Gunneridae</taxon>
        <taxon>Pentapetalae</taxon>
        <taxon>rosids</taxon>
        <taxon>malvids</taxon>
        <taxon>Brassicales</taxon>
        <taxon>Brassicaceae</taxon>
        <taxon>Brassiceae</taxon>
        <taxon>Brassica</taxon>
    </lineage>
</organism>
<dbReference type="GO" id="GO:0034058">
    <property type="term" value="P:endosomal vesicle fusion"/>
    <property type="evidence" value="ECO:0007669"/>
    <property type="project" value="TreeGrafter"/>
</dbReference>
<dbReference type="InterPro" id="IPR000547">
    <property type="entry name" value="Clathrin_H-chain/VPS_repeat"/>
</dbReference>
<feature type="domain" description="CNH" evidence="7">
    <location>
        <begin position="16"/>
        <end position="336"/>
    </location>
</feature>
<dbReference type="PROSITE" id="PS50219">
    <property type="entry name" value="CNH"/>
    <property type="match status" value="1"/>
</dbReference>
<evidence type="ECO:0000256" key="5">
    <source>
        <dbReference type="PROSITE-ProRule" id="PRU01006"/>
    </source>
</evidence>
<dbReference type="InterPro" id="IPR001180">
    <property type="entry name" value="CNH_dom"/>
</dbReference>
<dbReference type="InterPro" id="IPR019453">
    <property type="entry name" value="VPS39/TGFA1_Znf"/>
</dbReference>
<keyword evidence="4" id="KW-0653">Protein transport</keyword>
<keyword evidence="3" id="KW-0963">Cytoplasm</keyword>
<dbReference type="PROSITE" id="PS50236">
    <property type="entry name" value="CHCR"/>
    <property type="match status" value="1"/>
</dbReference>
<evidence type="ECO:0000256" key="1">
    <source>
        <dbReference type="ARBA" id="ARBA00004496"/>
    </source>
</evidence>
<dbReference type="SUPFAM" id="SSF50978">
    <property type="entry name" value="WD40 repeat-like"/>
    <property type="match status" value="1"/>
</dbReference>
<name>A0A8S9FMJ1_BRACR</name>
<evidence type="ECO:0000259" key="7">
    <source>
        <dbReference type="PROSITE" id="PS50219"/>
    </source>
</evidence>
<keyword evidence="2" id="KW-0813">Transport</keyword>
<dbReference type="InterPro" id="IPR032914">
    <property type="entry name" value="Vam6/VPS39/TRAP1"/>
</dbReference>
<feature type="region of interest" description="Disordered" evidence="6">
    <location>
        <begin position="547"/>
        <end position="566"/>
    </location>
</feature>
<comment type="subcellular location">
    <subcellularLocation>
        <location evidence="1">Cytoplasm</location>
    </subcellularLocation>
</comment>
<dbReference type="Pfam" id="PF00780">
    <property type="entry name" value="CNH"/>
    <property type="match status" value="1"/>
</dbReference>
<accession>A0A8S9FMJ1</accession>
<protein>
    <recommendedName>
        <fullName evidence="7">CNH domain-containing protein</fullName>
    </recommendedName>
</protein>
<dbReference type="InterPro" id="IPR036322">
    <property type="entry name" value="WD40_repeat_dom_sf"/>
</dbReference>
<reference evidence="8" key="1">
    <citation type="submission" date="2019-12" db="EMBL/GenBank/DDBJ databases">
        <title>Genome sequencing and annotation of Brassica cretica.</title>
        <authorList>
            <person name="Studholme D.J."/>
            <person name="Sarris P.F."/>
        </authorList>
    </citation>
    <scope>NUCLEOTIDE SEQUENCE</scope>
    <source>
        <strain evidence="8">PFS-102/07</strain>
        <tissue evidence="8">Leaf</tissue>
    </source>
</reference>
<dbReference type="Pfam" id="PF10367">
    <property type="entry name" value="zf-Vps39_C"/>
    <property type="match status" value="1"/>
</dbReference>